<dbReference type="Gene3D" id="2.60.120.260">
    <property type="entry name" value="Galactose-binding domain-like"/>
    <property type="match status" value="1"/>
</dbReference>
<evidence type="ECO:0000256" key="3">
    <source>
        <dbReference type="ARBA" id="ARBA00012662"/>
    </source>
</evidence>
<dbReference type="GO" id="GO:0005764">
    <property type="term" value="C:lysosome"/>
    <property type="evidence" value="ECO:0007669"/>
    <property type="project" value="TreeGrafter"/>
</dbReference>
<comment type="function">
    <text evidence="1">Alpha-L-fucosidase is responsible for hydrolyzing the alpha-1,6-linked fucose joined to the reducing-end N-acetylglucosamine of the carbohydrate moieties of glycoproteins.</text>
</comment>
<organism evidence="9 10">
    <name type="scientific">Pontiella sulfatireligans</name>
    <dbReference type="NCBI Taxonomy" id="2750658"/>
    <lineage>
        <taxon>Bacteria</taxon>
        <taxon>Pseudomonadati</taxon>
        <taxon>Kiritimatiellota</taxon>
        <taxon>Kiritimatiellia</taxon>
        <taxon>Kiritimatiellales</taxon>
        <taxon>Pontiellaceae</taxon>
        <taxon>Pontiella</taxon>
    </lineage>
</organism>
<dbReference type="Gene3D" id="3.20.20.80">
    <property type="entry name" value="Glycosidases"/>
    <property type="match status" value="1"/>
</dbReference>
<evidence type="ECO:0000313" key="10">
    <source>
        <dbReference type="Proteomes" id="UP000346198"/>
    </source>
</evidence>
<dbReference type="InterPro" id="IPR008979">
    <property type="entry name" value="Galactose-bd-like_sf"/>
</dbReference>
<dbReference type="PANTHER" id="PTHR10030">
    <property type="entry name" value="ALPHA-L-FUCOSIDASE"/>
    <property type="match status" value="1"/>
</dbReference>
<dbReference type="InterPro" id="IPR000933">
    <property type="entry name" value="Glyco_hydro_29"/>
</dbReference>
<dbReference type="RefSeq" id="WP_136060076.1">
    <property type="nucleotide sequence ID" value="NZ_CAAHFH010000001.1"/>
</dbReference>
<dbReference type="PANTHER" id="PTHR10030:SF37">
    <property type="entry name" value="ALPHA-L-FUCOSIDASE-RELATED"/>
    <property type="match status" value="1"/>
</dbReference>
<dbReference type="SMART" id="SM00812">
    <property type="entry name" value="Alpha_L_fucos"/>
    <property type="match status" value="1"/>
</dbReference>
<dbReference type="Proteomes" id="UP000346198">
    <property type="component" value="Unassembled WGS sequence"/>
</dbReference>
<keyword evidence="10" id="KW-1185">Reference proteome</keyword>
<dbReference type="InterPro" id="IPR016286">
    <property type="entry name" value="FUC_metazoa-typ"/>
</dbReference>
<evidence type="ECO:0000313" key="9">
    <source>
        <dbReference type="EMBL" id="VGO18609.1"/>
    </source>
</evidence>
<dbReference type="Pfam" id="PF00754">
    <property type="entry name" value="F5_F8_type_C"/>
    <property type="match status" value="1"/>
</dbReference>
<protein>
    <recommendedName>
        <fullName evidence="3">alpha-L-fucosidase</fullName>
        <ecNumber evidence="3">3.2.1.51</ecNumber>
    </recommendedName>
</protein>
<gene>
    <name evidence="9" type="ORF">SCARR_00662</name>
</gene>
<dbReference type="EMBL" id="CAAHFH010000001">
    <property type="protein sequence ID" value="VGO18609.1"/>
    <property type="molecule type" value="Genomic_DNA"/>
</dbReference>
<feature type="signal peptide" evidence="7">
    <location>
        <begin position="1"/>
        <end position="21"/>
    </location>
</feature>
<dbReference type="GO" id="GO:0004560">
    <property type="term" value="F:alpha-L-fucosidase activity"/>
    <property type="evidence" value="ECO:0007669"/>
    <property type="project" value="InterPro"/>
</dbReference>
<evidence type="ECO:0000256" key="2">
    <source>
        <dbReference type="ARBA" id="ARBA00007951"/>
    </source>
</evidence>
<dbReference type="InterPro" id="IPR000421">
    <property type="entry name" value="FA58C"/>
</dbReference>
<dbReference type="Pfam" id="PF01120">
    <property type="entry name" value="Alpha_L_fucos"/>
    <property type="match status" value="1"/>
</dbReference>
<evidence type="ECO:0000259" key="8">
    <source>
        <dbReference type="PROSITE" id="PS50022"/>
    </source>
</evidence>
<evidence type="ECO:0000256" key="1">
    <source>
        <dbReference type="ARBA" id="ARBA00004071"/>
    </source>
</evidence>
<comment type="similarity">
    <text evidence="2">Belongs to the glycosyl hydrolase 29 family.</text>
</comment>
<name>A0A6C2UFA6_9BACT</name>
<evidence type="ECO:0000256" key="5">
    <source>
        <dbReference type="ARBA" id="ARBA00022801"/>
    </source>
</evidence>
<dbReference type="GO" id="GO:0006004">
    <property type="term" value="P:fucose metabolic process"/>
    <property type="evidence" value="ECO:0007669"/>
    <property type="project" value="InterPro"/>
</dbReference>
<evidence type="ECO:0000256" key="7">
    <source>
        <dbReference type="SAM" id="SignalP"/>
    </source>
</evidence>
<keyword evidence="4 7" id="KW-0732">Signal</keyword>
<reference evidence="9 10" key="1">
    <citation type="submission" date="2019-04" db="EMBL/GenBank/DDBJ databases">
        <authorList>
            <person name="Van Vliet M D."/>
        </authorList>
    </citation>
    <scope>NUCLEOTIDE SEQUENCE [LARGE SCALE GENOMIC DNA]</scope>
    <source>
        <strain evidence="9 10">F21</strain>
    </source>
</reference>
<keyword evidence="5" id="KW-0378">Hydrolase</keyword>
<feature type="domain" description="F5/8 type C" evidence="8">
    <location>
        <begin position="456"/>
        <end position="599"/>
    </location>
</feature>
<dbReference type="GO" id="GO:0016139">
    <property type="term" value="P:glycoside catabolic process"/>
    <property type="evidence" value="ECO:0007669"/>
    <property type="project" value="TreeGrafter"/>
</dbReference>
<dbReference type="SUPFAM" id="SSF51445">
    <property type="entry name" value="(Trans)glycosidases"/>
    <property type="match status" value="1"/>
</dbReference>
<dbReference type="AlphaFoldDB" id="A0A6C2UFA6"/>
<dbReference type="SUPFAM" id="SSF49785">
    <property type="entry name" value="Galactose-binding domain-like"/>
    <property type="match status" value="1"/>
</dbReference>
<evidence type="ECO:0000256" key="6">
    <source>
        <dbReference type="ARBA" id="ARBA00023295"/>
    </source>
</evidence>
<keyword evidence="6" id="KW-0326">Glycosidase</keyword>
<dbReference type="EC" id="3.2.1.51" evidence="3"/>
<proteinExistence type="inferred from homology"/>
<dbReference type="InterPro" id="IPR017853">
    <property type="entry name" value="GH"/>
</dbReference>
<evidence type="ECO:0000256" key="4">
    <source>
        <dbReference type="ARBA" id="ARBA00022729"/>
    </source>
</evidence>
<accession>A0A6C2UFA6</accession>
<dbReference type="InterPro" id="IPR057739">
    <property type="entry name" value="Glyco_hydro_29_N"/>
</dbReference>
<dbReference type="PRINTS" id="PR00741">
    <property type="entry name" value="GLHYDRLASE29"/>
</dbReference>
<dbReference type="PROSITE" id="PS50022">
    <property type="entry name" value="FA58C_3"/>
    <property type="match status" value="1"/>
</dbReference>
<feature type="chain" id="PRO_5025450033" description="alpha-L-fucosidase" evidence="7">
    <location>
        <begin position="22"/>
        <end position="599"/>
    </location>
</feature>
<sequence>MKTRQTILLAVLAAATMSAFAAHYTPPHTDGIEPYFNTTEYQAWLDKLPPADAAALVASDEEMAWWNEARFGFFVHWGPSSMLKCPMSWGRKGPRPGHSSDGTVKGGIDEAVYNSQFKQFAAPDFDADEWIQLVKASGAKYFIFTAKHHDGFCMFDTKLTDYNVMNTPLGRDVLKELTDACHKQGIKVAIYYSQPDWYNPIYATGDYNRYCDEYLFPQIRELLTNYGEVDVLWFDGLGKHPDTWKAVELIKMAKQLQPGILFNHRWGPKHWHVGDFDGPERSIGNFQVNRPWETCTVIGGGWGWMGDAPAMPLPQAIGLLVRCAGNGGNLALNTGPNGAGKILPDHKKRLLEMGAWLETYGESIYGTQGGPYQSGPWGAATFKGDTVYLHVLAHWAGTLALPALPAKVLSANVLTGGTVKVEQKNGKLTVRLNPENIDPVNTIIALKLDRPAAEIAPIKTVGLPLTIGATATASSEKSKKNAARSVVASDLKEFSEGIMVKSAWSPDSKDKNPWIQIRLKKPQMVSQIQIREGKFGNASHVEQFVIEAKVSNDWKTIHEGSTLGGDFGLVLDEAVKSDSFRLRMVKWQGGLSINSFELF</sequence>